<feature type="signal peptide" evidence="2">
    <location>
        <begin position="1"/>
        <end position="23"/>
    </location>
</feature>
<name>A0A956LVI9_UNCEI</name>
<dbReference type="PANTHER" id="PTHR43601">
    <property type="entry name" value="THIOREDOXIN, MITOCHONDRIAL"/>
    <property type="match status" value="1"/>
</dbReference>
<dbReference type="Gene3D" id="3.40.30.10">
    <property type="entry name" value="Glutaredoxin"/>
    <property type="match status" value="1"/>
</dbReference>
<dbReference type="AlphaFoldDB" id="A0A956LVI9"/>
<comment type="caution">
    <text evidence="4">The sequence shown here is derived from an EMBL/GenBank/DDBJ whole genome shotgun (WGS) entry which is preliminary data.</text>
</comment>
<dbReference type="PROSITE" id="PS51352">
    <property type="entry name" value="THIOREDOXIN_2"/>
    <property type="match status" value="1"/>
</dbReference>
<dbReference type="InterPro" id="IPR013766">
    <property type="entry name" value="Thioredoxin_domain"/>
</dbReference>
<dbReference type="InterPro" id="IPR017937">
    <property type="entry name" value="Thioredoxin_CS"/>
</dbReference>
<dbReference type="Pfam" id="PF13899">
    <property type="entry name" value="Thioredoxin_7"/>
    <property type="match status" value="1"/>
</dbReference>
<keyword evidence="2" id="KW-0732">Signal</keyword>
<accession>A0A956LVI9</accession>
<feature type="chain" id="PRO_5037579489" evidence="2">
    <location>
        <begin position="24"/>
        <end position="393"/>
    </location>
</feature>
<dbReference type="GO" id="GO:0045454">
    <property type="term" value="P:cell redox homeostasis"/>
    <property type="evidence" value="ECO:0007669"/>
    <property type="project" value="TreeGrafter"/>
</dbReference>
<evidence type="ECO:0000256" key="2">
    <source>
        <dbReference type="SAM" id="SignalP"/>
    </source>
</evidence>
<dbReference type="InterPro" id="IPR019734">
    <property type="entry name" value="TPR_rpt"/>
</dbReference>
<keyword evidence="1" id="KW-0802">TPR repeat</keyword>
<gene>
    <name evidence="4" type="ORF">KC729_01070</name>
</gene>
<protein>
    <submittedName>
        <fullName evidence="4">Thioredoxin family protein</fullName>
    </submittedName>
</protein>
<organism evidence="4 5">
    <name type="scientific">Eiseniibacteriota bacterium</name>
    <dbReference type="NCBI Taxonomy" id="2212470"/>
    <lineage>
        <taxon>Bacteria</taxon>
        <taxon>Candidatus Eiseniibacteriota</taxon>
    </lineage>
</organism>
<dbReference type="SUPFAM" id="SSF52833">
    <property type="entry name" value="Thioredoxin-like"/>
    <property type="match status" value="1"/>
</dbReference>
<dbReference type="EMBL" id="JAGQHR010000013">
    <property type="protein sequence ID" value="MCA9726244.1"/>
    <property type="molecule type" value="Genomic_DNA"/>
</dbReference>
<dbReference type="PROSITE" id="PS50005">
    <property type="entry name" value="TPR"/>
    <property type="match status" value="1"/>
</dbReference>
<proteinExistence type="predicted"/>
<evidence type="ECO:0000256" key="1">
    <source>
        <dbReference type="PROSITE-ProRule" id="PRU00339"/>
    </source>
</evidence>
<feature type="repeat" description="TPR" evidence="1">
    <location>
        <begin position="152"/>
        <end position="185"/>
    </location>
</feature>
<evidence type="ECO:0000313" key="5">
    <source>
        <dbReference type="Proteomes" id="UP000697710"/>
    </source>
</evidence>
<dbReference type="InterPro" id="IPR036249">
    <property type="entry name" value="Thioredoxin-like_sf"/>
</dbReference>
<dbReference type="Proteomes" id="UP000697710">
    <property type="component" value="Unassembled WGS sequence"/>
</dbReference>
<evidence type="ECO:0000259" key="3">
    <source>
        <dbReference type="PROSITE" id="PS51352"/>
    </source>
</evidence>
<dbReference type="PANTHER" id="PTHR43601:SF3">
    <property type="entry name" value="THIOREDOXIN, MITOCHONDRIAL"/>
    <property type="match status" value="1"/>
</dbReference>
<feature type="domain" description="Thioredoxin" evidence="3">
    <location>
        <begin position="4"/>
        <end position="134"/>
    </location>
</feature>
<reference evidence="4" key="2">
    <citation type="journal article" date="2021" name="Microbiome">
        <title>Successional dynamics and alternative stable states in a saline activated sludge microbial community over 9 years.</title>
        <authorList>
            <person name="Wang Y."/>
            <person name="Ye J."/>
            <person name="Ju F."/>
            <person name="Liu L."/>
            <person name="Boyd J.A."/>
            <person name="Deng Y."/>
            <person name="Parks D.H."/>
            <person name="Jiang X."/>
            <person name="Yin X."/>
            <person name="Woodcroft B.J."/>
            <person name="Tyson G.W."/>
            <person name="Hugenholtz P."/>
            <person name="Polz M.F."/>
            <person name="Zhang T."/>
        </authorList>
    </citation>
    <scope>NUCLEOTIDE SEQUENCE</scope>
    <source>
        <strain evidence="4">HKST-UBA01</strain>
    </source>
</reference>
<evidence type="ECO:0000313" key="4">
    <source>
        <dbReference type="EMBL" id="MCA9726244.1"/>
    </source>
</evidence>
<sequence length="393" mass="43462">MTKRLIPAVVVALVLSTWSLGRATAEHFETLAEAQAAAAAQEKPLLIDFFADWCGPCKAFTKATSEDADIQKLLESVILYKVDAEKGDGIELAKTHEVHAYPTFMMVDAKLQPVDRWLGYSKDYFQSKMDNALVDVSTIEDKRARFEKSPSADLAARLAGVEEAYGRYAPAVAYYHKAQELDPGTSRAAEIFDATYSGYRSKEKVFDAAEVRKAADQALSGAEPGDILDICAQMAQVAKQNEDAPMRAQYLKTAIESTQSSQDPGVLARRESLMPEYMLYVEKNPAKAVELKRAAMREGWMEDAGQLNSYAWWAFENGVDQEEALALARKGIELAAPGRAKAQILDTAAELCNALNNCHESVDLTKLAMAEDPDSEYYKKQLDRFQEILASKD</sequence>
<dbReference type="PROSITE" id="PS00194">
    <property type="entry name" value="THIOREDOXIN_1"/>
    <property type="match status" value="1"/>
</dbReference>
<reference evidence="4" key="1">
    <citation type="submission" date="2020-04" db="EMBL/GenBank/DDBJ databases">
        <authorList>
            <person name="Zhang T."/>
        </authorList>
    </citation>
    <scope>NUCLEOTIDE SEQUENCE</scope>
    <source>
        <strain evidence="4">HKST-UBA01</strain>
    </source>
</reference>
<dbReference type="CDD" id="cd02947">
    <property type="entry name" value="TRX_family"/>
    <property type="match status" value="1"/>
</dbReference>